<dbReference type="PROSITE" id="PS50071">
    <property type="entry name" value="HOMEOBOX_2"/>
    <property type="match status" value="1"/>
</dbReference>
<dbReference type="EMBL" id="AFYH01243644">
    <property type="status" value="NOT_ANNOTATED_CDS"/>
    <property type="molecule type" value="Genomic_DNA"/>
</dbReference>
<dbReference type="InterPro" id="IPR001356">
    <property type="entry name" value="HD"/>
</dbReference>
<dbReference type="Ensembl" id="ENSLACT00000004498.1">
    <property type="protein sequence ID" value="ENSLACP00000004459.1"/>
    <property type="gene ID" value="ENSLACG00000003968.1"/>
</dbReference>
<evidence type="ECO:0000256" key="2">
    <source>
        <dbReference type="ARBA" id="ARBA00023155"/>
    </source>
</evidence>
<dbReference type="SUPFAM" id="SSF46689">
    <property type="entry name" value="Homeodomain-like"/>
    <property type="match status" value="1"/>
</dbReference>
<dbReference type="EMBL" id="AFYH01243646">
    <property type="status" value="NOT_ANNOTATED_CDS"/>
    <property type="molecule type" value="Genomic_DNA"/>
</dbReference>
<keyword evidence="11" id="KW-1185">Reference proteome</keyword>
<reference evidence="11" key="1">
    <citation type="submission" date="2011-08" db="EMBL/GenBank/DDBJ databases">
        <title>The draft genome of Latimeria chalumnae.</title>
        <authorList>
            <person name="Di Palma F."/>
            <person name="Alfoldi J."/>
            <person name="Johnson J."/>
            <person name="Berlin A."/>
            <person name="Gnerre S."/>
            <person name="Jaffe D."/>
            <person name="MacCallum I."/>
            <person name="Young S."/>
            <person name="Walker B.J."/>
            <person name="Lander E."/>
            <person name="Lindblad-Toh K."/>
        </authorList>
    </citation>
    <scope>NUCLEOTIDE SEQUENCE [LARGE SCALE GENOMIC DNA]</scope>
    <source>
        <strain evidence="11">Wild caught</strain>
    </source>
</reference>
<feature type="domain" description="Homeobox" evidence="9">
    <location>
        <begin position="151"/>
        <end position="211"/>
    </location>
</feature>
<evidence type="ECO:0000256" key="8">
    <source>
        <dbReference type="RuleBase" id="RU000682"/>
    </source>
</evidence>
<dbReference type="InParanoid" id="H3A488"/>
<dbReference type="InterPro" id="IPR020479">
    <property type="entry name" value="HD_metazoa"/>
</dbReference>
<dbReference type="FunFam" id="1.10.10.60:FF:000187">
    <property type="entry name" value="homeobox protein DBX2"/>
    <property type="match status" value="1"/>
</dbReference>
<evidence type="ECO:0000256" key="4">
    <source>
        <dbReference type="ARBA" id="ARBA00038504"/>
    </source>
</evidence>
<comment type="similarity">
    <text evidence="4">Belongs to the H2.0 homeobox family.</text>
</comment>
<dbReference type="Proteomes" id="UP000008672">
    <property type="component" value="Unassembled WGS sequence"/>
</dbReference>
<evidence type="ECO:0000313" key="10">
    <source>
        <dbReference type="Ensembl" id="ENSLACP00000004459.1"/>
    </source>
</evidence>
<evidence type="ECO:0000256" key="7">
    <source>
        <dbReference type="PROSITE-ProRule" id="PRU00108"/>
    </source>
</evidence>
<accession>H3A488</accession>
<dbReference type="PANTHER" id="PTHR24331">
    <property type="entry name" value="DBX"/>
    <property type="match status" value="1"/>
</dbReference>
<dbReference type="InterPro" id="IPR051662">
    <property type="entry name" value="H2.0_Homeobox_NeuralPatt"/>
</dbReference>
<dbReference type="STRING" id="7897.ENSLACP00000004459"/>
<dbReference type="SMART" id="SM00389">
    <property type="entry name" value="HOX"/>
    <property type="match status" value="1"/>
</dbReference>
<comment type="subcellular location">
    <subcellularLocation>
        <location evidence="7 8">Nucleus</location>
    </subcellularLocation>
</comment>
<evidence type="ECO:0000259" key="9">
    <source>
        <dbReference type="PROSITE" id="PS50071"/>
    </source>
</evidence>
<dbReference type="GO" id="GO:0005634">
    <property type="term" value="C:nucleus"/>
    <property type="evidence" value="ECO:0007669"/>
    <property type="project" value="UniProtKB-SubCell"/>
</dbReference>
<feature type="DNA-binding region" description="Homeobox" evidence="7">
    <location>
        <begin position="153"/>
        <end position="212"/>
    </location>
</feature>
<dbReference type="AlphaFoldDB" id="H3A488"/>
<dbReference type="eggNOG" id="KOG0488">
    <property type="taxonomic scope" value="Eukaryota"/>
</dbReference>
<keyword evidence="3 7" id="KW-0539">Nucleus</keyword>
<dbReference type="HOGENOM" id="CLU_053401_1_0_1"/>
<dbReference type="EMBL" id="AFYH01243645">
    <property type="status" value="NOT_ANNOTATED_CDS"/>
    <property type="molecule type" value="Genomic_DNA"/>
</dbReference>
<sequence>MLPSAVCWDTPGSSPLLHAPLLPGLGDVGKSFLIENLLKEAPPFRQLPANPVPLKLCPSAEQITSTGGPYSTRWAFQVLNPTASQPAHSANRAIFYHTPAVPASKHLFPRVPPYSFMCCGGSCQHLASPTAFPKAESVLPLWTQDINFRTRRGILRRAVFSEEQRKELEKMFLKQKYISKTDRKKLAVTLELKESQVKIWFQNRRMKWRNSKEKEMLANGCSHEEILQENTMANSTLN</sequence>
<dbReference type="Gene3D" id="1.10.10.60">
    <property type="entry name" value="Homeodomain-like"/>
    <property type="match status" value="1"/>
</dbReference>
<dbReference type="PANTHER" id="PTHR24331:SF4">
    <property type="entry name" value="HOMEOBOX PROTEIN DBX2"/>
    <property type="match status" value="1"/>
</dbReference>
<name>H3A488_LATCH</name>
<dbReference type="PROSITE" id="PS00027">
    <property type="entry name" value="HOMEOBOX_1"/>
    <property type="match status" value="1"/>
</dbReference>
<dbReference type="OMA" id="FPARWAF"/>
<keyword evidence="1 7" id="KW-0238">DNA-binding</keyword>
<dbReference type="InterPro" id="IPR009057">
    <property type="entry name" value="Homeodomain-like_sf"/>
</dbReference>
<reference evidence="10" key="2">
    <citation type="submission" date="2025-08" db="UniProtKB">
        <authorList>
            <consortium name="Ensembl"/>
        </authorList>
    </citation>
    <scope>IDENTIFICATION</scope>
</reference>
<keyword evidence="2 7" id="KW-0371">Homeobox</keyword>
<evidence type="ECO:0000256" key="3">
    <source>
        <dbReference type="ARBA" id="ARBA00023242"/>
    </source>
</evidence>
<dbReference type="FunCoup" id="H3A488">
    <property type="interactions" value="300"/>
</dbReference>
<evidence type="ECO:0000256" key="6">
    <source>
        <dbReference type="ARBA" id="ARBA00082385"/>
    </source>
</evidence>
<dbReference type="GO" id="GO:0003677">
    <property type="term" value="F:DNA binding"/>
    <property type="evidence" value="ECO:0007669"/>
    <property type="project" value="UniProtKB-UniRule"/>
</dbReference>
<organism evidence="10 11">
    <name type="scientific">Latimeria chalumnae</name>
    <name type="common">Coelacanth</name>
    <dbReference type="NCBI Taxonomy" id="7897"/>
    <lineage>
        <taxon>Eukaryota</taxon>
        <taxon>Metazoa</taxon>
        <taxon>Chordata</taxon>
        <taxon>Craniata</taxon>
        <taxon>Vertebrata</taxon>
        <taxon>Euteleostomi</taxon>
        <taxon>Coelacanthiformes</taxon>
        <taxon>Coelacanthidae</taxon>
        <taxon>Latimeria</taxon>
    </lineage>
</organism>
<reference evidence="10" key="3">
    <citation type="submission" date="2025-09" db="UniProtKB">
        <authorList>
            <consortium name="Ensembl"/>
        </authorList>
    </citation>
    <scope>IDENTIFICATION</scope>
</reference>
<gene>
    <name evidence="10" type="primary">DBX2</name>
</gene>
<evidence type="ECO:0000313" key="11">
    <source>
        <dbReference type="Proteomes" id="UP000008672"/>
    </source>
</evidence>
<evidence type="ECO:0000256" key="1">
    <source>
        <dbReference type="ARBA" id="ARBA00023125"/>
    </source>
</evidence>
<proteinExistence type="inferred from homology"/>
<dbReference type="GeneTree" id="ENSGT00950000183093"/>
<dbReference type="CDD" id="cd00086">
    <property type="entry name" value="homeodomain"/>
    <property type="match status" value="1"/>
</dbReference>
<dbReference type="PRINTS" id="PR00024">
    <property type="entry name" value="HOMEOBOX"/>
</dbReference>
<dbReference type="InterPro" id="IPR017970">
    <property type="entry name" value="Homeobox_CS"/>
</dbReference>
<protein>
    <recommendedName>
        <fullName evidence="5">Homeobox protein DBX2</fullName>
    </recommendedName>
    <alternativeName>
        <fullName evidence="6">Developing brain homeobox protein 2</fullName>
    </alternativeName>
</protein>
<dbReference type="Pfam" id="PF00046">
    <property type="entry name" value="Homeodomain"/>
    <property type="match status" value="1"/>
</dbReference>
<dbReference type="GO" id="GO:0000981">
    <property type="term" value="F:DNA-binding transcription factor activity, RNA polymerase II-specific"/>
    <property type="evidence" value="ECO:0007669"/>
    <property type="project" value="InterPro"/>
</dbReference>
<evidence type="ECO:0000256" key="5">
    <source>
        <dbReference type="ARBA" id="ARBA00072002"/>
    </source>
</evidence>